<feature type="transmembrane region" description="Helical" evidence="14">
    <location>
        <begin position="278"/>
        <end position="302"/>
    </location>
</feature>
<proteinExistence type="evidence at protein level"/>
<keyword evidence="7 14" id="KW-0157">Chromophore</keyword>
<feature type="disulfide bond" evidence="17 18">
    <location>
        <begin position="123"/>
        <end position="200"/>
    </location>
</feature>
<accession>B1B1U5</accession>
<keyword evidence="5 14" id="KW-0681">Retinal protein</keyword>
<evidence type="ECO:0000256" key="9">
    <source>
        <dbReference type="ARBA" id="ARBA00023136"/>
    </source>
</evidence>
<dbReference type="InterPro" id="IPR050125">
    <property type="entry name" value="GPCR_opsins"/>
</dbReference>
<evidence type="ECO:0000256" key="14">
    <source>
        <dbReference type="RuleBase" id="RU004951"/>
    </source>
</evidence>
<dbReference type="PDBsum" id="6I9K"/>
<dbReference type="InterPro" id="IPR001760">
    <property type="entry name" value="Opsin"/>
</dbReference>
<feature type="transmembrane region" description="Helical" evidence="14">
    <location>
        <begin position="125"/>
        <end position="146"/>
    </location>
</feature>
<dbReference type="EMDB" id="EMD-19884"/>
<evidence type="ECO:0000256" key="12">
    <source>
        <dbReference type="ARBA" id="ARBA00023224"/>
    </source>
</evidence>
<dbReference type="PRINTS" id="PR00238">
    <property type="entry name" value="OPSIN"/>
</dbReference>
<keyword evidence="3 14" id="KW-0716">Sensory transduction</keyword>
<evidence type="ECO:0007829" key="17">
    <source>
        <dbReference type="PDB" id="6I9K"/>
    </source>
</evidence>
<dbReference type="EMDB" id="EMD-19882"/>
<dbReference type="SMR" id="B1B1U5"/>
<evidence type="ECO:0007829" key="18">
    <source>
        <dbReference type="PDB" id="9EPP"/>
    </source>
</evidence>
<dbReference type="AlphaFoldDB" id="B1B1U5"/>
<keyword evidence="4 14" id="KW-0812">Transmembrane</keyword>
<dbReference type="PROSITE" id="PS00238">
    <property type="entry name" value="OPSIN"/>
    <property type="match status" value="1"/>
</dbReference>
<gene>
    <name evidence="16" type="primary">HaRh1</name>
</gene>
<dbReference type="PDB" id="9EPQ">
    <property type="method" value="EM"/>
    <property type="resolution" value="4.15 A"/>
    <property type="chains" value="R=20-346"/>
</dbReference>
<evidence type="ECO:0000256" key="5">
    <source>
        <dbReference type="ARBA" id="ARBA00022925"/>
    </source>
</evidence>
<feature type="transmembrane region" description="Helical" evidence="14">
    <location>
        <begin position="314"/>
        <end position="333"/>
    </location>
</feature>
<protein>
    <submittedName>
        <fullName evidence="16">Kumopsin1</fullName>
    </submittedName>
</protein>
<name>B1B1U5_9ARAC</name>
<feature type="domain" description="G-protein coupled receptors family 1 profile" evidence="15">
    <location>
        <begin position="67"/>
        <end position="331"/>
    </location>
</feature>
<keyword evidence="9 14" id="KW-0472">Membrane</keyword>
<dbReference type="GO" id="GO:0016020">
    <property type="term" value="C:membrane"/>
    <property type="evidence" value="ECO:0007669"/>
    <property type="project" value="UniProtKB-SubCell"/>
</dbReference>
<keyword evidence="17 18" id="KW-0002">3D-structure</keyword>
<dbReference type="PDB" id="9EPP">
    <property type="method" value="EM"/>
    <property type="resolution" value="4.06 A"/>
    <property type="chains" value="R=20-346"/>
</dbReference>
<dbReference type="PANTHER" id="PTHR24240">
    <property type="entry name" value="OPSIN"/>
    <property type="match status" value="1"/>
</dbReference>
<dbReference type="GO" id="GO:0007601">
    <property type="term" value="P:visual perception"/>
    <property type="evidence" value="ECO:0007669"/>
    <property type="project" value="UniProtKB-KW"/>
</dbReference>
<dbReference type="EMDB" id="EMD-19883"/>
<evidence type="ECO:0000256" key="3">
    <source>
        <dbReference type="ARBA" id="ARBA00022606"/>
    </source>
</evidence>
<feature type="transmembrane region" description="Helical" evidence="14">
    <location>
        <begin position="215"/>
        <end position="239"/>
    </location>
</feature>
<keyword evidence="11 14" id="KW-0675">Receptor</keyword>
<dbReference type="InterPro" id="IPR027430">
    <property type="entry name" value="Retinal_BS"/>
</dbReference>
<evidence type="ECO:0000313" key="16">
    <source>
        <dbReference type="EMBL" id="BAG14330.1"/>
    </source>
</evidence>
<dbReference type="CDD" id="cd15079">
    <property type="entry name" value="7tmA_photoreceptors_insect"/>
    <property type="match status" value="1"/>
</dbReference>
<evidence type="ECO:0000256" key="10">
    <source>
        <dbReference type="ARBA" id="ARBA00023157"/>
    </source>
</evidence>
<dbReference type="Pfam" id="PF00001">
    <property type="entry name" value="7tm_1"/>
    <property type="match status" value="1"/>
</dbReference>
<dbReference type="PROSITE" id="PS50262">
    <property type="entry name" value="G_PROTEIN_RECEP_F1_2"/>
    <property type="match status" value="1"/>
</dbReference>
<dbReference type="GO" id="GO:0007602">
    <property type="term" value="P:phototransduction"/>
    <property type="evidence" value="ECO:0007669"/>
    <property type="project" value="UniProtKB-KW"/>
</dbReference>
<dbReference type="PDB" id="6I9K">
    <property type="method" value="X-ray"/>
    <property type="resolution" value="2.15 A"/>
    <property type="chains" value="A=1-372"/>
</dbReference>
<organism evidence="16">
    <name type="scientific">Hasarius adansoni</name>
    <dbReference type="NCBI Taxonomy" id="243517"/>
    <lineage>
        <taxon>Eukaryota</taxon>
        <taxon>Metazoa</taxon>
        <taxon>Ecdysozoa</taxon>
        <taxon>Arthropoda</taxon>
        <taxon>Chelicerata</taxon>
        <taxon>Arachnida</taxon>
        <taxon>Araneae</taxon>
        <taxon>Araneomorphae</taxon>
        <taxon>Entelegynae</taxon>
        <taxon>Dionycha</taxon>
        <taxon>Salticidae</taxon>
        <taxon>Salticinae</taxon>
        <taxon>Salticoida</taxon>
        <taxon>Hasariini</taxon>
        <taxon>Hasarius</taxon>
    </lineage>
</organism>
<evidence type="ECO:0000256" key="2">
    <source>
        <dbReference type="ARBA" id="ARBA00022543"/>
    </source>
</evidence>
<evidence type="ECO:0000256" key="8">
    <source>
        <dbReference type="ARBA" id="ARBA00023040"/>
    </source>
</evidence>
<evidence type="ECO:0000256" key="11">
    <source>
        <dbReference type="ARBA" id="ARBA00023170"/>
    </source>
</evidence>
<keyword evidence="8 14" id="KW-0297">G-protein coupled receptor</keyword>
<evidence type="ECO:0000256" key="7">
    <source>
        <dbReference type="ARBA" id="ARBA00022991"/>
    </source>
</evidence>
<reference evidence="17" key="2">
    <citation type="journal article" date="2019" name="Proc. Natl. Acad. Sci. U.S.A.">
        <title>Crystal structure of jumping spider rhodopsin-1 as a light sensitive GPCR.</title>
        <authorList>
            <person name="Varma N."/>
            <person name="Mutt E."/>
            <person name="Muhle J."/>
            <person name="Panneels V."/>
            <person name="Terakita A."/>
            <person name="Deupi X."/>
            <person name="Nogly P."/>
            <person name="Schertler G.F.X."/>
            <person name="Lesca E."/>
        </authorList>
    </citation>
    <scope>X-RAY CRYSTALLOGRAPHY (2.15 ANGSTROMS)</scope>
    <scope>DISULFIDE BONDS</scope>
</reference>
<evidence type="ECO:0007829" key="19">
    <source>
        <dbReference type="PDB" id="9EPQ"/>
    </source>
</evidence>
<feature type="transmembrane region" description="Helical" evidence="14">
    <location>
        <begin position="167"/>
        <end position="188"/>
    </location>
</feature>
<evidence type="ECO:0000256" key="4">
    <source>
        <dbReference type="ARBA" id="ARBA00022692"/>
    </source>
</evidence>
<feature type="transmembrane region" description="Helical" evidence="14">
    <location>
        <begin position="87"/>
        <end position="105"/>
    </location>
</feature>
<dbReference type="PRINTS" id="PR00237">
    <property type="entry name" value="GPCRRHODOPSN"/>
</dbReference>
<evidence type="ECO:0000256" key="1">
    <source>
        <dbReference type="ARBA" id="ARBA00004141"/>
    </source>
</evidence>
<comment type="subcellular location">
    <subcellularLocation>
        <location evidence="1 14">Membrane</location>
        <topology evidence="1 14">Multi-pass membrane protein</topology>
    </subcellularLocation>
</comment>
<dbReference type="EMBL" id="AB251846">
    <property type="protein sequence ID" value="BAG14330.1"/>
    <property type="molecule type" value="mRNA"/>
</dbReference>
<keyword evidence="6 14" id="KW-1133">Transmembrane helix</keyword>
<keyword evidence="10" id="KW-1015">Disulfide bond</keyword>
<dbReference type="GO" id="GO:0009881">
    <property type="term" value="F:photoreceptor activity"/>
    <property type="evidence" value="ECO:0007669"/>
    <property type="project" value="UniProtKB-KW"/>
</dbReference>
<evidence type="ECO:0000256" key="13">
    <source>
        <dbReference type="ARBA" id="ARBA00023305"/>
    </source>
</evidence>
<dbReference type="PDB" id="9EPR">
    <property type="method" value="EM"/>
    <property type="resolution" value="4.90 A"/>
    <property type="chains" value="R=1-372"/>
</dbReference>
<dbReference type="InterPro" id="IPR000276">
    <property type="entry name" value="GPCR_Rhodpsn"/>
</dbReference>
<dbReference type="PROSITE" id="PS00237">
    <property type="entry name" value="G_PROTEIN_RECEP_F1_1"/>
    <property type="match status" value="1"/>
</dbReference>
<evidence type="ECO:0000256" key="6">
    <source>
        <dbReference type="ARBA" id="ARBA00022989"/>
    </source>
</evidence>
<dbReference type="Gene3D" id="1.20.1070.10">
    <property type="entry name" value="Rhodopsin 7-helix transmembrane proteins"/>
    <property type="match status" value="1"/>
</dbReference>
<feature type="transmembrane region" description="Helical" evidence="14">
    <location>
        <begin position="51"/>
        <end position="75"/>
    </location>
</feature>
<reference evidence="18 19" key="3">
    <citation type="journal article" date="2024" name="Nat. Commun.">
        <title>Active state structures of a bistable visual opsin bound to G proteins.</title>
        <authorList>
            <person name="Tejero O."/>
            <person name="Pamula F."/>
            <person name="Koyanagi M."/>
            <person name="Nagata T."/>
            <person name="Afanasyev P."/>
            <person name="Das I."/>
            <person name="Deupi X."/>
            <person name="Sheves M."/>
            <person name="Terakita A."/>
            <person name="Schertler G.F.X."/>
            <person name="Rodrigues M.J."/>
            <person name="Tsai C.J."/>
        </authorList>
    </citation>
    <scope>STRUCTURE BY ELECTRON MICROSCOPY (4.06 ANGSTROMS) OF 20-346</scope>
    <scope>DISULFIDE BONDS</scope>
</reference>
<dbReference type="FunFam" id="1.20.1070.10:FF:000044">
    <property type="entry name" value="Opsin, ultraviolet-sensitive"/>
    <property type="match status" value="1"/>
</dbReference>
<dbReference type="InterPro" id="IPR001391">
    <property type="entry name" value="Opsin_lateye"/>
</dbReference>
<reference evidence="16" key="1">
    <citation type="journal article" date="2008" name="J. Mol. Evol.">
        <title>Molecular Evolution of Arthropod Color Vision Deduced from Multiple Opsin Genes of Jumping Spiders.</title>
        <authorList>
            <person name="Koyanagi M."/>
            <person name="Nagata T."/>
            <person name="Katoh K."/>
            <person name="Yamashita S."/>
            <person name="Tokunaga F."/>
        </authorList>
    </citation>
    <scope>NUCLEOTIDE SEQUENCE</scope>
</reference>
<dbReference type="GO" id="GO:0004930">
    <property type="term" value="F:G protein-coupled receptor activity"/>
    <property type="evidence" value="ECO:0007669"/>
    <property type="project" value="UniProtKB-KW"/>
</dbReference>
<evidence type="ECO:0000259" key="15">
    <source>
        <dbReference type="PROSITE" id="PS50262"/>
    </source>
</evidence>
<dbReference type="InterPro" id="IPR017452">
    <property type="entry name" value="GPCR_Rhodpsn_7TM"/>
</dbReference>
<keyword evidence="13" id="KW-0844">Vision</keyword>
<dbReference type="SUPFAM" id="SSF81321">
    <property type="entry name" value="Family A G protein-coupled receptor-like"/>
    <property type="match status" value="1"/>
</dbReference>
<dbReference type="PRINTS" id="PR00578">
    <property type="entry name" value="OPSINLTRLEYE"/>
</dbReference>
<keyword evidence="12 14" id="KW-0807">Transducer</keyword>
<comment type="similarity">
    <text evidence="14">Belongs to the G-protein coupled receptor 1 family. Opsin subfamily.</text>
</comment>
<sequence length="372" mass="41775">MLPHAAKMAARVAGDHDGRNISIVDLLPEDMLPMIHEHWYKFPPMETSMHYILGMLIIVIGIISVSGNGVVMYLMMTVKNLRTPGNFLVLNLALSDFGMLFFMMPTMSINCFAETWVIGPFMCELYGMIGSLFGSASIWSLVMITLDRYNVIVKGMAGKPLTKVGALLRMLFVWIWSLGWTIAPMYGWSRYVPEGSMTSCTIDYIDTAINPMSYLIAYAIFVYFVPLFIIIYCYAFIVMQVAAHEKSLREQAKKMNIKSLRSNEDNKKASAEFRLAKVAFMTICCWFMAWTPYLTLSFLGIFSDRTWLTPMTSVWGAIFAKASACYNPIVYGISHPKYRAALHDKFPCLKCGSDSPKGDSASTVAESEKAGE</sequence>
<keyword evidence="2 14" id="KW-0600">Photoreceptor protein</keyword>